<accession>A0A838B3T8</accession>
<dbReference type="InterPro" id="IPR011646">
    <property type="entry name" value="KAP_P-loop"/>
</dbReference>
<dbReference type="SUPFAM" id="SSF52540">
    <property type="entry name" value="P-loop containing nucleoside triphosphate hydrolases"/>
    <property type="match status" value="1"/>
</dbReference>
<dbReference type="PANTHER" id="PTHR22674:SF6">
    <property type="entry name" value="NTPASE KAP FAMILY P-LOOP DOMAIN-CONTAINING PROTEIN 1"/>
    <property type="match status" value="1"/>
</dbReference>
<sequence length="727" mass="80715">MHLPNSDRPLSNPDDDKYGFVELSSRLAGPIVHATTGEGLVVGIEGQWGVGKTTLLEFLDHTLRHAKIEGLRTITLAPWLQGDRVGLSTELLAKLGEALDAENKETQKKAKQKEFKETIGRYAILAGRGSAAVLDVAGDLLPGGSMAKRATKLATDALESVIGGGTLLELKAAIRKRIADSGLRFVVVIDDLDRLEPTQAAEVVRVVRSVADFPRVVYVLSYDRDVLAHALEQSLGVKDGARYLQKVVQLSLPMPAFEPFDLRLQLREELLSLYGEFEGASSNKVVQEDLERAIDSAGAFLNTPREVTLVTNAVRFAWHASRLDTYYPDVCRVQIYKIVRRDLYDWLEGYLGVRSILVTNAGRISAVERARFGTKLYEVLPDDDTSSNSIYTLSGIVPGLSRDENAEKRVFGGSTAREVNAMIDRKRLGSPIHSRAYFAFAIPKTVMSDRDWNAFLHAAGSDRNELERLILYYAETQRPVGGSWLRHVLDRMDDSAIERMSFAQLKGVLLAFANVMDDILRLGRPWIPFLGSDEQRAASIAWAILRRLRSGDPEGVGVVLSEALENGRAINWLVGEFIRTELFARGEAGDGGHISNDPVLANDEINRARSTLGIRIEEVVSDGNVLDLPKPSRFLWGWRDLKGEEAVRAWVATVIQEDLAFVRLLSELRGTVFSDREYRVLKEDNVSAFMNFEEAAERIRALVSVEDTAISLQAREVQDAIDLARSF</sequence>
<protein>
    <recommendedName>
        <fullName evidence="1">KAP NTPase domain-containing protein</fullName>
    </recommendedName>
</protein>
<gene>
    <name evidence="2" type="ORF">H0241_10485</name>
</gene>
<dbReference type="Proteomes" id="UP000558284">
    <property type="component" value="Unassembled WGS sequence"/>
</dbReference>
<comment type="caution">
    <text evidence="2">The sequence shown here is derived from an EMBL/GenBank/DDBJ whole genome shotgun (WGS) entry which is preliminary data.</text>
</comment>
<dbReference type="InterPro" id="IPR052754">
    <property type="entry name" value="NTPase_KAP_P-loop"/>
</dbReference>
<dbReference type="InterPro" id="IPR027417">
    <property type="entry name" value="P-loop_NTPase"/>
</dbReference>
<dbReference type="RefSeq" id="WP_181057350.1">
    <property type="nucleotide sequence ID" value="NZ_JACDTY010000004.1"/>
</dbReference>
<dbReference type="AlphaFoldDB" id="A0A838B3T8"/>
<evidence type="ECO:0000313" key="3">
    <source>
        <dbReference type="Proteomes" id="UP000558284"/>
    </source>
</evidence>
<keyword evidence="3" id="KW-1185">Reference proteome</keyword>
<dbReference type="EMBL" id="JACDTY010000004">
    <property type="protein sequence ID" value="MBA1140681.1"/>
    <property type="molecule type" value="Genomic_DNA"/>
</dbReference>
<name>A0A838B3T8_9HYPH</name>
<dbReference type="Gene3D" id="3.40.50.300">
    <property type="entry name" value="P-loop containing nucleotide triphosphate hydrolases"/>
    <property type="match status" value="1"/>
</dbReference>
<dbReference type="PANTHER" id="PTHR22674">
    <property type="entry name" value="NTPASE, KAP FAMILY P-LOOP DOMAIN-CONTAINING 1"/>
    <property type="match status" value="1"/>
</dbReference>
<evidence type="ECO:0000313" key="2">
    <source>
        <dbReference type="EMBL" id="MBA1140681.1"/>
    </source>
</evidence>
<evidence type="ECO:0000259" key="1">
    <source>
        <dbReference type="Pfam" id="PF07693"/>
    </source>
</evidence>
<reference evidence="2 3" key="1">
    <citation type="submission" date="2020-07" db="EMBL/GenBank/DDBJ databases">
        <title>Definition of the novel symbiovar canariense within Mesorhizobium novociceri, a new species of genus Mesorhizobium nodulating Cicer canariense in the Caldera de Taburiente National Park (La Palma, Canary Islands).</title>
        <authorList>
            <person name="Leon-Barrios M."/>
            <person name="Perez-Yepez J."/>
            <person name="Flores-Felix J.D."/>
            <person name="Ramirez-Baena M.H."/>
            <person name="Pulido-Suarez L."/>
            <person name="Igual J.M."/>
            <person name="Velazquez E."/>
            <person name="Peix A."/>
        </authorList>
    </citation>
    <scope>NUCLEOTIDE SEQUENCE [LARGE SCALE GENOMIC DNA]</scope>
    <source>
        <strain evidence="2 3">CCANP35</strain>
    </source>
</reference>
<feature type="domain" description="KAP NTPase" evidence="1">
    <location>
        <begin position="23"/>
        <end position="314"/>
    </location>
</feature>
<organism evidence="2 3">
    <name type="scientific">Mesorhizobium neociceri</name>
    <dbReference type="NCBI Taxonomy" id="1307853"/>
    <lineage>
        <taxon>Bacteria</taxon>
        <taxon>Pseudomonadati</taxon>
        <taxon>Pseudomonadota</taxon>
        <taxon>Alphaproteobacteria</taxon>
        <taxon>Hyphomicrobiales</taxon>
        <taxon>Phyllobacteriaceae</taxon>
        <taxon>Mesorhizobium</taxon>
    </lineage>
</organism>
<proteinExistence type="predicted"/>
<dbReference type="Pfam" id="PF07693">
    <property type="entry name" value="KAP_NTPase"/>
    <property type="match status" value="1"/>
</dbReference>